<evidence type="ECO:0000256" key="4">
    <source>
        <dbReference type="SAM" id="SignalP"/>
    </source>
</evidence>
<feature type="chain" id="PRO_5030135850" evidence="4">
    <location>
        <begin position="32"/>
        <end position="456"/>
    </location>
</feature>
<dbReference type="Gene3D" id="3.10.560.10">
    <property type="entry name" value="Outer membrane lipoprotein wza domain like"/>
    <property type="match status" value="1"/>
</dbReference>
<feature type="domain" description="AprE-like long alpha-helical hairpin" evidence="6">
    <location>
        <begin position="176"/>
        <end position="360"/>
    </location>
</feature>
<accession>A0A5N7MYS8</accession>
<dbReference type="Pfam" id="PF25994">
    <property type="entry name" value="HH_AprE"/>
    <property type="match status" value="1"/>
</dbReference>
<keyword evidence="2" id="KW-0175">Coiled coil</keyword>
<keyword evidence="7" id="KW-0762">Sugar transport</keyword>
<protein>
    <submittedName>
        <fullName evidence="7">Sugar transporter</fullName>
    </submittedName>
</protein>
<dbReference type="InterPro" id="IPR003715">
    <property type="entry name" value="Poly_export_N"/>
</dbReference>
<dbReference type="PANTHER" id="PTHR33619">
    <property type="entry name" value="POLYSACCHARIDE EXPORT PROTEIN GFCE-RELATED"/>
    <property type="match status" value="1"/>
</dbReference>
<dbReference type="PANTHER" id="PTHR33619:SF3">
    <property type="entry name" value="POLYSACCHARIDE EXPORT PROTEIN GFCE-RELATED"/>
    <property type="match status" value="1"/>
</dbReference>
<evidence type="ECO:0000313" key="8">
    <source>
        <dbReference type="Proteomes" id="UP000403266"/>
    </source>
</evidence>
<dbReference type="Pfam" id="PF02563">
    <property type="entry name" value="Poly_export"/>
    <property type="match status" value="1"/>
</dbReference>
<comment type="caution">
    <text evidence="7">The sequence shown here is derived from an EMBL/GenBank/DDBJ whole genome shotgun (WGS) entry which is preliminary data.</text>
</comment>
<dbReference type="OrthoDB" id="9798876at2"/>
<keyword evidence="7" id="KW-0813">Transport</keyword>
<dbReference type="Proteomes" id="UP000403266">
    <property type="component" value="Unassembled WGS sequence"/>
</dbReference>
<keyword evidence="8" id="KW-1185">Reference proteome</keyword>
<evidence type="ECO:0000259" key="5">
    <source>
        <dbReference type="Pfam" id="PF02563"/>
    </source>
</evidence>
<evidence type="ECO:0000313" key="7">
    <source>
        <dbReference type="EMBL" id="MPR31124.1"/>
    </source>
</evidence>
<feature type="signal peptide" evidence="4">
    <location>
        <begin position="1"/>
        <end position="31"/>
    </location>
</feature>
<proteinExistence type="predicted"/>
<evidence type="ECO:0000256" key="1">
    <source>
        <dbReference type="ARBA" id="ARBA00022729"/>
    </source>
</evidence>
<dbReference type="GO" id="GO:0015159">
    <property type="term" value="F:polysaccharide transmembrane transporter activity"/>
    <property type="evidence" value="ECO:0007669"/>
    <property type="project" value="InterPro"/>
</dbReference>
<dbReference type="EMBL" id="VOSK01000548">
    <property type="protein sequence ID" value="MPR31124.1"/>
    <property type="molecule type" value="Genomic_DNA"/>
</dbReference>
<dbReference type="AlphaFoldDB" id="A0A5N7MYS8"/>
<reference evidence="7 8" key="1">
    <citation type="journal article" date="2019" name="Syst. Appl. Microbiol.">
        <title>Microvirga tunisiensis sp. nov., a root nodule symbiotic bacterium isolated from Lupinus micranthus and L. luteus grown in Northern Tunisia.</title>
        <authorList>
            <person name="Msaddak A."/>
            <person name="Rejili M."/>
            <person name="Duran D."/>
            <person name="Mars M."/>
            <person name="Palacios J.M."/>
            <person name="Ruiz-Argueso T."/>
            <person name="Rey L."/>
            <person name="Imperial J."/>
        </authorList>
    </citation>
    <scope>NUCLEOTIDE SEQUENCE [LARGE SCALE GENOMIC DNA]</scope>
    <source>
        <strain evidence="7 8">Lmie10</strain>
    </source>
</reference>
<organism evidence="7 8">
    <name type="scientific">Microvirga tunisiensis</name>
    <dbReference type="NCBI Taxonomy" id="2108360"/>
    <lineage>
        <taxon>Bacteria</taxon>
        <taxon>Pseudomonadati</taxon>
        <taxon>Pseudomonadota</taxon>
        <taxon>Alphaproteobacteria</taxon>
        <taxon>Hyphomicrobiales</taxon>
        <taxon>Methylobacteriaceae</taxon>
        <taxon>Microvirga</taxon>
    </lineage>
</organism>
<evidence type="ECO:0000256" key="3">
    <source>
        <dbReference type="SAM" id="MobiDB-lite"/>
    </source>
</evidence>
<evidence type="ECO:0000259" key="6">
    <source>
        <dbReference type="Pfam" id="PF25994"/>
    </source>
</evidence>
<feature type="compositionally biased region" description="Low complexity" evidence="3">
    <location>
        <begin position="425"/>
        <end position="441"/>
    </location>
</feature>
<evidence type="ECO:0000256" key="2">
    <source>
        <dbReference type="SAM" id="Coils"/>
    </source>
</evidence>
<dbReference type="Gene3D" id="3.30.1950.10">
    <property type="entry name" value="wza like domain"/>
    <property type="match status" value="1"/>
</dbReference>
<gene>
    <name evidence="7" type="ORF">FS320_41040</name>
</gene>
<keyword evidence="1 4" id="KW-0732">Signal</keyword>
<dbReference type="InterPro" id="IPR049712">
    <property type="entry name" value="Poly_export"/>
</dbReference>
<name>A0A5N7MYS8_9HYPH</name>
<feature type="coiled-coil region" evidence="2">
    <location>
        <begin position="177"/>
        <end position="268"/>
    </location>
</feature>
<sequence length="456" mass="49735">MSNLRYGDWHVVSFRLILALLILASPVVARAADSGVEGYTLGPQDRLMIRVHTLRKNAGEIYPWAALNGEFSVGANGSVSMPIMGEIPAAGRSTAELAHVISEALKQKADLAETPSTSVEVVKYRPYFVTGAVQQPGRFDYQPSLTVLQAVSTAQGISRAADLTGADREIIAAGGDLRVLDAERIALEAKVARLTAEVSEAANVTYPSKLIERSSDPRIARAMREEILRFEARREALKSEVEAIERSKILLRQELAALEVKAKSLDQLATITQREVQSVNELLSKGLTVAPRALSAESNRVMLESNRLDVQAATLRAQQSLARADRDVVEIRTKYRREALDDMATARSLLDQNAEKAQTSERLLQNAKLRANAFGDGIDDPIPVYELTRLTPSGPVTWTAAENEAVKAGDVLRVMLVYPNRRKSSASAEGEPASPPQAEAQLTVQPPLPKRSERSK</sequence>
<dbReference type="InterPro" id="IPR058781">
    <property type="entry name" value="HH_AprE-like"/>
</dbReference>
<feature type="region of interest" description="Disordered" evidence="3">
    <location>
        <begin position="422"/>
        <end position="456"/>
    </location>
</feature>
<feature type="domain" description="Polysaccharide export protein N-terminal" evidence="5">
    <location>
        <begin position="37"/>
        <end position="121"/>
    </location>
</feature>